<keyword evidence="3" id="KW-1185">Reference proteome</keyword>
<dbReference type="Pfam" id="PF13443">
    <property type="entry name" value="HTH_26"/>
    <property type="match status" value="1"/>
</dbReference>
<proteinExistence type="predicted"/>
<dbReference type="EMBL" id="SMLW01000442">
    <property type="protein sequence ID" value="MTI24682.1"/>
    <property type="molecule type" value="Genomic_DNA"/>
</dbReference>
<feature type="domain" description="HTH cro/C1-type" evidence="1">
    <location>
        <begin position="3"/>
        <end position="64"/>
    </location>
</feature>
<dbReference type="InterPro" id="IPR010982">
    <property type="entry name" value="Lambda_DNA-bd_dom_sf"/>
</dbReference>
<evidence type="ECO:0000313" key="3">
    <source>
        <dbReference type="Proteomes" id="UP000798808"/>
    </source>
</evidence>
<dbReference type="InterPro" id="IPR001387">
    <property type="entry name" value="Cro/C1-type_HTH"/>
</dbReference>
<evidence type="ECO:0000259" key="1">
    <source>
        <dbReference type="Pfam" id="PF13443"/>
    </source>
</evidence>
<reference evidence="2 3" key="1">
    <citation type="submission" date="2019-02" db="EMBL/GenBank/DDBJ databases">
        <authorList>
            <person name="Goldberg S.R."/>
            <person name="Haltli B.A."/>
            <person name="Correa H."/>
            <person name="Russell K.G."/>
        </authorList>
    </citation>
    <scope>NUCLEOTIDE SEQUENCE [LARGE SCALE GENOMIC DNA]</scope>
    <source>
        <strain evidence="2 3">JCM 16186</strain>
    </source>
</reference>
<dbReference type="Proteomes" id="UP000798808">
    <property type="component" value="Unassembled WGS sequence"/>
</dbReference>
<dbReference type="SUPFAM" id="SSF47413">
    <property type="entry name" value="lambda repressor-like DNA-binding domains"/>
    <property type="match status" value="1"/>
</dbReference>
<dbReference type="RefSeq" id="WP_155170722.1">
    <property type="nucleotide sequence ID" value="NZ_BAAAFL010000068.1"/>
</dbReference>
<protein>
    <submittedName>
        <fullName evidence="2">XRE family transcriptional regulator</fullName>
    </submittedName>
</protein>
<name>A0ABW9RKS6_9BACT</name>
<sequence length="73" mass="8077">MTKLGEYLNKRSINKSAVSRKTGINKNRLSELSNNPSTQLKADELYLIALAIEANPCELLEFVCGHLGLEGEE</sequence>
<gene>
    <name evidence="2" type="ORF">E1163_06970</name>
</gene>
<comment type="caution">
    <text evidence="2">The sequence shown here is derived from an EMBL/GenBank/DDBJ whole genome shotgun (WGS) entry which is preliminary data.</text>
</comment>
<accession>A0ABW9RKS6</accession>
<organism evidence="2 3">
    <name type="scientific">Fulvivirga kasyanovii</name>
    <dbReference type="NCBI Taxonomy" id="396812"/>
    <lineage>
        <taxon>Bacteria</taxon>
        <taxon>Pseudomonadati</taxon>
        <taxon>Bacteroidota</taxon>
        <taxon>Cytophagia</taxon>
        <taxon>Cytophagales</taxon>
        <taxon>Fulvivirgaceae</taxon>
        <taxon>Fulvivirga</taxon>
    </lineage>
</organism>
<evidence type="ECO:0000313" key="2">
    <source>
        <dbReference type="EMBL" id="MTI24682.1"/>
    </source>
</evidence>